<feature type="binding site" evidence="4">
    <location>
        <position position="248"/>
    </location>
    <ligand>
        <name>substrate</name>
    </ligand>
</feature>
<dbReference type="Pfam" id="PF02391">
    <property type="entry name" value="MoaE"/>
    <property type="match status" value="1"/>
</dbReference>
<evidence type="ECO:0000256" key="2">
    <source>
        <dbReference type="ARBA" id="ARBA00022679"/>
    </source>
</evidence>
<comment type="function">
    <text evidence="4">Catalytic subunit of the molybdopterin synthase complex, a complex that catalyzes the conversion of precursor Z into molybdopterin. Acts by mediating the incorporation of 2 sulfur atoms from thiocarboxylated MOCS2A into precursor Z to generate a dithiolene group.</text>
</comment>
<dbReference type="CDD" id="cd00756">
    <property type="entry name" value="MoaE"/>
    <property type="match status" value="1"/>
</dbReference>
<comment type="subunit">
    <text evidence="4">Heterotetramer; composed of 2 small (MOCS2A) and 2 large (MOCS2B) subunits.</text>
</comment>
<accession>A0A6A1WQA4</accession>
<dbReference type="UniPathway" id="UPA00344"/>
<name>A0A6A1WQA4_9ROSI</name>
<dbReference type="HAMAP" id="MF_03052">
    <property type="entry name" value="MOC2B"/>
    <property type="match status" value="1"/>
</dbReference>
<comment type="pathway">
    <text evidence="4">Cofactor biosynthesis; molybdopterin biosynthesis.</text>
</comment>
<dbReference type="InterPro" id="IPR036563">
    <property type="entry name" value="MoaE_sf"/>
</dbReference>
<dbReference type="InterPro" id="IPR028888">
    <property type="entry name" value="MOCS2B_euk"/>
</dbReference>
<comment type="catalytic activity">
    <reaction evidence="4">
        <text>2 [molybdopterin-synthase sulfur-carrier protein]-C-terminal-Gly-aminoethanethioate + cyclic pyranopterin phosphate + H2O = molybdopterin + 2 [molybdopterin-synthase sulfur-carrier protein]-C-terminal Gly-Gly + 2 H(+)</text>
        <dbReference type="Rhea" id="RHEA:26333"/>
        <dbReference type="Rhea" id="RHEA-COMP:12202"/>
        <dbReference type="Rhea" id="RHEA-COMP:19907"/>
        <dbReference type="ChEBI" id="CHEBI:15377"/>
        <dbReference type="ChEBI" id="CHEBI:15378"/>
        <dbReference type="ChEBI" id="CHEBI:58698"/>
        <dbReference type="ChEBI" id="CHEBI:59648"/>
        <dbReference type="ChEBI" id="CHEBI:90778"/>
        <dbReference type="ChEBI" id="CHEBI:232372"/>
        <dbReference type="EC" id="2.8.1.12"/>
    </reaction>
</comment>
<dbReference type="Gene3D" id="3.90.1170.40">
    <property type="entry name" value="Molybdopterin biosynthesis MoaE subunit"/>
    <property type="match status" value="1"/>
</dbReference>
<sequence>MSGDSLEDACNSRYMLASVNVMLKKILLVKNDVERRLIVADGLVWKMIVLEKQSLFASKNKLGLDYTYDMWDSRIDSVKVGSINMKEAYKNGTLIWKIVMSSTVMILHRSGVWTTGQLSSTVPKRMTSEERNMIEILEEHNIIDLARYINFVSARQAGAIATFSGTTRDTFEGKIVLELRYEAYVPMAIRCIQSICSSARSSWNLHSIAVAHRLGPVVVGETSVFVAVSAIHRADALDACKYVIDELKASVPIWKKEVYANGEVWKENSEFLERRLELGKRDGDSGWIKVQSEGHNKKGCCGAKVKVSGEGLANISTSHEHEGSSEAE</sequence>
<keyword evidence="3 4" id="KW-0501">Molybdenum cofactor biosynthesis</keyword>
<dbReference type="GO" id="GO:0030366">
    <property type="term" value="F:molybdopterin synthase activity"/>
    <property type="evidence" value="ECO:0007669"/>
    <property type="project" value="UniProtKB-UniRule"/>
</dbReference>
<gene>
    <name evidence="5" type="ORF">CJ030_MR1G028863</name>
</gene>
<dbReference type="InterPro" id="IPR003448">
    <property type="entry name" value="Mopterin_biosynth_MoaE"/>
</dbReference>
<comment type="caution">
    <text evidence="5">The sequence shown here is derived from an EMBL/GenBank/DDBJ whole genome shotgun (WGS) entry which is preliminary data.</text>
</comment>
<dbReference type="PANTHER" id="PTHR23404">
    <property type="entry name" value="MOLYBDOPTERIN SYNTHASE RELATED"/>
    <property type="match status" value="1"/>
</dbReference>
<comment type="similarity">
    <text evidence="4">Belongs to the MoaE family. MOCS2B subfamily.</text>
</comment>
<dbReference type="FunFam" id="3.90.1170.40:FF:000002">
    <property type="entry name" value="Molybdopterin synthase catalytic subunit"/>
    <property type="match status" value="1"/>
</dbReference>
<dbReference type="SUPFAM" id="SSF54690">
    <property type="entry name" value="Molybdopterin synthase subunit MoaE"/>
    <property type="match status" value="1"/>
</dbReference>
<proteinExistence type="inferred from homology"/>
<dbReference type="OrthoDB" id="5531344at2759"/>
<dbReference type="AlphaFoldDB" id="A0A6A1WQA4"/>
<keyword evidence="6" id="KW-1185">Reference proteome</keyword>
<dbReference type="EMBL" id="RXIC02000019">
    <property type="protein sequence ID" value="KAB1227485.1"/>
    <property type="molecule type" value="Genomic_DNA"/>
</dbReference>
<keyword evidence="1 4" id="KW-0963">Cytoplasm</keyword>
<reference evidence="5 6" key="1">
    <citation type="journal article" date="2019" name="Plant Biotechnol. J.">
        <title>The red bayberry genome and genetic basis of sex determination.</title>
        <authorList>
            <person name="Jia H.M."/>
            <person name="Jia H.J."/>
            <person name="Cai Q.L."/>
            <person name="Wang Y."/>
            <person name="Zhao H.B."/>
            <person name="Yang W.F."/>
            <person name="Wang G.Y."/>
            <person name="Li Y.H."/>
            <person name="Zhan D.L."/>
            <person name="Shen Y.T."/>
            <person name="Niu Q.F."/>
            <person name="Chang L."/>
            <person name="Qiu J."/>
            <person name="Zhao L."/>
            <person name="Xie H.B."/>
            <person name="Fu W.Y."/>
            <person name="Jin J."/>
            <person name="Li X.W."/>
            <person name="Jiao Y."/>
            <person name="Zhou C.C."/>
            <person name="Tu T."/>
            <person name="Chai C.Y."/>
            <person name="Gao J.L."/>
            <person name="Fan L.J."/>
            <person name="van de Weg E."/>
            <person name="Wang J.Y."/>
            <person name="Gao Z.S."/>
        </authorList>
    </citation>
    <scope>NUCLEOTIDE SEQUENCE [LARGE SCALE GENOMIC DNA]</scope>
    <source>
        <tissue evidence="5">Leaves</tissue>
    </source>
</reference>
<evidence type="ECO:0000256" key="4">
    <source>
        <dbReference type="HAMAP-Rule" id="MF_03052"/>
    </source>
</evidence>
<comment type="subcellular location">
    <subcellularLocation>
        <location evidence="4">Cytoplasm</location>
    </subcellularLocation>
</comment>
<organism evidence="5 6">
    <name type="scientific">Morella rubra</name>
    <name type="common">Chinese bayberry</name>
    <dbReference type="NCBI Taxonomy" id="262757"/>
    <lineage>
        <taxon>Eukaryota</taxon>
        <taxon>Viridiplantae</taxon>
        <taxon>Streptophyta</taxon>
        <taxon>Embryophyta</taxon>
        <taxon>Tracheophyta</taxon>
        <taxon>Spermatophyta</taxon>
        <taxon>Magnoliopsida</taxon>
        <taxon>eudicotyledons</taxon>
        <taxon>Gunneridae</taxon>
        <taxon>Pentapetalae</taxon>
        <taxon>rosids</taxon>
        <taxon>fabids</taxon>
        <taxon>Fagales</taxon>
        <taxon>Myricaceae</taxon>
        <taxon>Morella</taxon>
    </lineage>
</organism>
<dbReference type="GO" id="GO:1990140">
    <property type="term" value="C:molybdopterin synthase complex"/>
    <property type="evidence" value="ECO:0007669"/>
    <property type="project" value="UniProtKB-UniRule"/>
</dbReference>
<feature type="binding site" evidence="4">
    <location>
        <begin position="255"/>
        <end position="257"/>
    </location>
    <ligand>
        <name>substrate</name>
    </ligand>
</feature>
<dbReference type="Proteomes" id="UP000516437">
    <property type="component" value="Chromosome 1"/>
</dbReference>
<dbReference type="GO" id="GO:0006777">
    <property type="term" value="P:Mo-molybdopterin cofactor biosynthetic process"/>
    <property type="evidence" value="ECO:0007669"/>
    <property type="project" value="UniProtKB-UniRule"/>
</dbReference>
<protein>
    <recommendedName>
        <fullName evidence="4">Molybdopterin synthase catalytic subunit</fullName>
        <ecNumber evidence="4">2.8.1.12</ecNumber>
    </recommendedName>
    <alternativeName>
        <fullName evidence="4">Molybdenum cofactor synthesis protein 2 large subunit</fullName>
    </alternativeName>
    <alternativeName>
        <fullName evidence="4">Molybdenum cofactor synthesis protein 2B</fullName>
        <shortName evidence="4">MOCS2B</shortName>
    </alternativeName>
</protein>
<evidence type="ECO:0000313" key="6">
    <source>
        <dbReference type="Proteomes" id="UP000516437"/>
    </source>
</evidence>
<evidence type="ECO:0000256" key="1">
    <source>
        <dbReference type="ARBA" id="ARBA00022490"/>
    </source>
</evidence>
<dbReference type="EC" id="2.8.1.12" evidence="4"/>
<evidence type="ECO:0000256" key="3">
    <source>
        <dbReference type="ARBA" id="ARBA00023150"/>
    </source>
</evidence>
<evidence type="ECO:0000313" key="5">
    <source>
        <dbReference type="EMBL" id="KAB1227485.1"/>
    </source>
</evidence>
<feature type="binding site" evidence="4">
    <location>
        <begin position="232"/>
        <end position="233"/>
    </location>
    <ligand>
        <name>substrate</name>
    </ligand>
</feature>
<keyword evidence="2 4" id="KW-0808">Transferase</keyword>